<dbReference type="AlphaFoldDB" id="A0A5S6QZA5"/>
<evidence type="ECO:0000313" key="3">
    <source>
        <dbReference type="WBParaSite" id="TMUE_0000002058.1"/>
    </source>
</evidence>
<dbReference type="Pfam" id="PF14974">
    <property type="entry name" value="P_C10"/>
    <property type="match status" value="1"/>
</dbReference>
<dbReference type="Proteomes" id="UP000046395">
    <property type="component" value="Unassembled WGS sequence"/>
</dbReference>
<reference evidence="3 4" key="2">
    <citation type="submission" date="2019-12" db="UniProtKB">
        <authorList>
            <consortium name="WormBaseParasite"/>
        </authorList>
    </citation>
    <scope>IDENTIFICATION</scope>
</reference>
<feature type="compositionally biased region" description="Polar residues" evidence="1">
    <location>
        <begin position="158"/>
        <end position="175"/>
    </location>
</feature>
<name>A0A5S6QZA5_TRIMR</name>
<accession>A0A5S6QZA5</accession>
<organism evidence="2 4">
    <name type="scientific">Trichuris muris</name>
    <name type="common">Mouse whipworm</name>
    <dbReference type="NCBI Taxonomy" id="70415"/>
    <lineage>
        <taxon>Eukaryota</taxon>
        <taxon>Metazoa</taxon>
        <taxon>Ecdysozoa</taxon>
        <taxon>Nematoda</taxon>
        <taxon>Enoplea</taxon>
        <taxon>Dorylaimia</taxon>
        <taxon>Trichinellida</taxon>
        <taxon>Trichuridae</taxon>
        <taxon>Trichuris</taxon>
    </lineage>
</organism>
<feature type="region of interest" description="Disordered" evidence="1">
    <location>
        <begin position="154"/>
        <end position="175"/>
    </location>
</feature>
<evidence type="ECO:0000256" key="1">
    <source>
        <dbReference type="SAM" id="MobiDB-lite"/>
    </source>
</evidence>
<reference evidence="2" key="1">
    <citation type="submission" date="2014-03" db="EMBL/GenBank/DDBJ databases">
        <title>The whipworm genome and dual-species transcriptomics of an intimate host-pathogen interaction.</title>
        <authorList>
            <person name="Foth B.J."/>
            <person name="Tsai I.J."/>
            <person name="Reid A.J."/>
            <person name="Bancroft A.J."/>
            <person name="Nichol S."/>
            <person name="Tracey A."/>
            <person name="Holroyd N."/>
            <person name="Cotton J.A."/>
            <person name="Stanley E.J."/>
            <person name="Zarowiecki M."/>
            <person name="Liu J.Z."/>
            <person name="Huckvale T."/>
            <person name="Cooper P.J."/>
            <person name="Grencis R.K."/>
            <person name="Berriman M."/>
        </authorList>
    </citation>
    <scope>NUCLEOTIDE SEQUENCE [LARGE SCALE GENOMIC DNA]</scope>
    <source>
        <strain evidence="2">Edinburgh</strain>
    </source>
</reference>
<sequence length="175" mass="19873">MERSLDQIGKRKVLAPKAASAACGHEEVTLRMYAFSSSYKRVGIACFRRCRCTRLTLLTNGMLTKAEGKACYQHILNKIEEIEQTPEYQEAMQKCGRSMVQWLVHVYPLIMRAKLEAVQDYGITPTPEGIRQFEDEMAALCENDDELKELEIKHRNKLTPNMSSTSAVENNSAQP</sequence>
<dbReference type="InterPro" id="IPR026317">
    <property type="entry name" value="P_C10"/>
</dbReference>
<evidence type="ECO:0000313" key="4">
    <source>
        <dbReference type="WBParaSite" id="TMUE_3000012483.1"/>
    </source>
</evidence>
<keyword evidence="2" id="KW-1185">Reference proteome</keyword>
<proteinExistence type="predicted"/>
<dbReference type="WBParaSite" id="TMUE_3000012483.1">
    <property type="protein sequence ID" value="TMUE_3000012483.1"/>
    <property type="gene ID" value="WBGene00301591"/>
</dbReference>
<evidence type="ECO:0000313" key="2">
    <source>
        <dbReference type="Proteomes" id="UP000046395"/>
    </source>
</evidence>
<protein>
    <submittedName>
        <fullName evidence="3 4">Uncharacterized protein</fullName>
    </submittedName>
</protein>
<dbReference type="WBParaSite" id="TMUE_0000002058.1">
    <property type="protein sequence ID" value="TMUE_0000002058.1"/>
    <property type="gene ID" value="WBGene00297919"/>
</dbReference>